<feature type="transmembrane region" description="Helical" evidence="11">
    <location>
        <begin position="161"/>
        <end position="180"/>
    </location>
</feature>
<comment type="subunit">
    <text evidence="9">The complex is composed of two ATP-binding proteins (BtuD), two transmembrane proteins (BtuC) and a solute-binding protein (BtuF).</text>
</comment>
<dbReference type="KEGG" id="hda:BB347_12480"/>
<dbReference type="GO" id="GO:0005886">
    <property type="term" value="C:plasma membrane"/>
    <property type="evidence" value="ECO:0007669"/>
    <property type="project" value="UniProtKB-SubCell"/>
</dbReference>
<gene>
    <name evidence="12" type="ORF">BB347_12480</name>
</gene>
<keyword evidence="4" id="KW-1003">Cell membrane</keyword>
<dbReference type="EMBL" id="CP019327">
    <property type="protein sequence ID" value="APX98248.1"/>
    <property type="molecule type" value="Genomic_DNA"/>
</dbReference>
<dbReference type="GO" id="GO:0022857">
    <property type="term" value="F:transmembrane transporter activity"/>
    <property type="evidence" value="ECO:0007669"/>
    <property type="project" value="InterPro"/>
</dbReference>
<evidence type="ECO:0000256" key="5">
    <source>
        <dbReference type="ARBA" id="ARBA00022692"/>
    </source>
</evidence>
<dbReference type="PANTHER" id="PTHR30472:SF25">
    <property type="entry name" value="ABC TRANSPORTER PERMEASE PROTEIN MJ0876-RELATED"/>
    <property type="match status" value="1"/>
</dbReference>
<protein>
    <recommendedName>
        <fullName evidence="10">Cobalamin import system permease protein BtuC</fullName>
    </recommendedName>
</protein>
<evidence type="ECO:0000256" key="3">
    <source>
        <dbReference type="ARBA" id="ARBA00022448"/>
    </source>
</evidence>
<evidence type="ECO:0000256" key="11">
    <source>
        <dbReference type="SAM" id="Phobius"/>
    </source>
</evidence>
<organism evidence="12 13">
    <name type="scientific">Natronorubrum daqingense</name>
    <dbReference type="NCBI Taxonomy" id="588898"/>
    <lineage>
        <taxon>Archaea</taxon>
        <taxon>Methanobacteriati</taxon>
        <taxon>Methanobacteriota</taxon>
        <taxon>Stenosarchaea group</taxon>
        <taxon>Halobacteria</taxon>
        <taxon>Halobacteriales</taxon>
        <taxon>Natrialbaceae</taxon>
        <taxon>Natronorubrum</taxon>
    </lineage>
</organism>
<evidence type="ECO:0000256" key="6">
    <source>
        <dbReference type="ARBA" id="ARBA00022989"/>
    </source>
</evidence>
<feature type="transmembrane region" description="Helical" evidence="11">
    <location>
        <begin position="20"/>
        <end position="41"/>
    </location>
</feature>
<evidence type="ECO:0000256" key="7">
    <source>
        <dbReference type="ARBA" id="ARBA00023136"/>
    </source>
</evidence>
<keyword evidence="3" id="KW-0813">Transport</keyword>
<dbReference type="InterPro" id="IPR037294">
    <property type="entry name" value="ABC_BtuC-like"/>
</dbReference>
<evidence type="ECO:0000313" key="12">
    <source>
        <dbReference type="EMBL" id="APX98248.1"/>
    </source>
</evidence>
<feature type="transmembrane region" description="Helical" evidence="11">
    <location>
        <begin position="323"/>
        <end position="344"/>
    </location>
</feature>
<keyword evidence="6 11" id="KW-1133">Transmembrane helix</keyword>
<dbReference type="InterPro" id="IPR000522">
    <property type="entry name" value="ABC_transptr_permease_BtuC"/>
</dbReference>
<evidence type="ECO:0000313" key="13">
    <source>
        <dbReference type="Proteomes" id="UP000187321"/>
    </source>
</evidence>
<dbReference type="Proteomes" id="UP000187321">
    <property type="component" value="Chromosome"/>
</dbReference>
<keyword evidence="5 11" id="KW-0812">Transmembrane</keyword>
<dbReference type="AlphaFoldDB" id="A0A1P8RHW3"/>
<keyword evidence="7 11" id="KW-0472">Membrane</keyword>
<evidence type="ECO:0000256" key="2">
    <source>
        <dbReference type="ARBA" id="ARBA00007935"/>
    </source>
</evidence>
<feature type="transmembrane region" description="Helical" evidence="11">
    <location>
        <begin position="136"/>
        <end position="155"/>
    </location>
</feature>
<evidence type="ECO:0000256" key="4">
    <source>
        <dbReference type="ARBA" id="ARBA00022475"/>
    </source>
</evidence>
<dbReference type="Pfam" id="PF01032">
    <property type="entry name" value="FecCD"/>
    <property type="match status" value="1"/>
</dbReference>
<evidence type="ECO:0000256" key="10">
    <source>
        <dbReference type="ARBA" id="ARBA00071366"/>
    </source>
</evidence>
<accession>A0A1P8RHW3</accession>
<comment type="function">
    <text evidence="8">Required for corrinoid utilization. Probably part of the ABC transporter complex BtuCDF involved in cobalamin (vitamin B12) import. Probably involved in the translocation of the substrate across the membrane.</text>
</comment>
<dbReference type="Gene3D" id="1.10.3470.10">
    <property type="entry name" value="ABC transporter involved in vitamin B12 uptake, BtuC"/>
    <property type="match status" value="1"/>
</dbReference>
<evidence type="ECO:0000256" key="9">
    <source>
        <dbReference type="ARBA" id="ARBA00064420"/>
    </source>
</evidence>
<dbReference type="PANTHER" id="PTHR30472">
    <property type="entry name" value="FERRIC ENTEROBACTIN TRANSPORT SYSTEM PERMEASE PROTEIN"/>
    <property type="match status" value="1"/>
</dbReference>
<name>A0A1P8RHW3_9EURY</name>
<proteinExistence type="inferred from homology"/>
<comment type="subcellular location">
    <subcellularLocation>
        <location evidence="1">Cell membrane</location>
        <topology evidence="1">Multi-pass membrane protein</topology>
    </subcellularLocation>
</comment>
<dbReference type="CDD" id="cd06550">
    <property type="entry name" value="TM_ABC_iron-siderophores_like"/>
    <property type="match status" value="1"/>
</dbReference>
<comment type="similarity">
    <text evidence="2">Belongs to the binding-protein-dependent transport system permease family. FecCD subfamily.</text>
</comment>
<feature type="transmembrane region" description="Helical" evidence="11">
    <location>
        <begin position="281"/>
        <end position="311"/>
    </location>
</feature>
<feature type="transmembrane region" description="Helical" evidence="11">
    <location>
        <begin position="356"/>
        <end position="374"/>
    </location>
</feature>
<evidence type="ECO:0000256" key="8">
    <source>
        <dbReference type="ARBA" id="ARBA00053891"/>
    </source>
</evidence>
<sequence length="383" mass="40453">MSGIAPSIRRGHFERIDSSLLALALASTGIVLASLFVQVSYGTYTMSITDAWFALLDADIWHDPRMLLSFVLGEELMRTVLFVSESYQVPELATNTNIVWNMRFPRVLVAIFVGMNLAISGAIFQAVTRNELASPYILGVSSGAGLAILLTLVVFSSANTLLPITAAAGGTGAFVIVYAIAWKGGTSPIRLVLAGVIVATVCTSLQTALYLFAEDISTVQSAVAWTTGSLTGADWGDVRLVFPWTVLAICLALAGSRQLNVLLLGEQTAGALGMSVERVRFALSAVAILAAAASIAVAGIVGFVGLIVPHVVRTIVGSDYKRLMIGCLFVGPALLVSADVGARLGMQVLFDSPNQLPVGILTGLIGGPYFLYLMRKREQLGEL</sequence>
<evidence type="ECO:0000256" key="1">
    <source>
        <dbReference type="ARBA" id="ARBA00004651"/>
    </source>
</evidence>
<dbReference type="SUPFAM" id="SSF81345">
    <property type="entry name" value="ABC transporter involved in vitamin B12 uptake, BtuC"/>
    <property type="match status" value="1"/>
</dbReference>
<dbReference type="FunFam" id="1.10.3470.10:FF:000001">
    <property type="entry name" value="Vitamin B12 ABC transporter permease BtuC"/>
    <property type="match status" value="1"/>
</dbReference>
<reference evidence="12 13" key="1">
    <citation type="submission" date="2017-01" db="EMBL/GenBank/DDBJ databases">
        <title>Complete genome sequence of Haloterrigena daqingensis type strain (JX313T).</title>
        <authorList>
            <person name="Shuang W."/>
        </authorList>
    </citation>
    <scope>NUCLEOTIDE SEQUENCE [LARGE SCALE GENOMIC DNA]</scope>
    <source>
        <strain evidence="12 13">JX313</strain>
    </source>
</reference>
<feature type="transmembrane region" description="Helical" evidence="11">
    <location>
        <begin position="192"/>
        <end position="213"/>
    </location>
</feature>
<feature type="transmembrane region" description="Helical" evidence="11">
    <location>
        <begin position="104"/>
        <end position="124"/>
    </location>
</feature>